<comment type="caution">
    <text evidence="1">The sequence shown here is derived from an EMBL/GenBank/DDBJ whole genome shotgun (WGS) entry which is preliminary data.</text>
</comment>
<sequence>MLPKIQVPPPVDRAMVRHLDNPGSSRTLLGVKMLCSLGEIEKDFLAEIVCFRFISENSVGNMKYGAGMPTEEEPKSIPRSLTYGFKEGFI</sequence>
<gene>
    <name evidence="1" type="ORF">HDF15_003329</name>
</gene>
<dbReference type="Proteomes" id="UP000584867">
    <property type="component" value="Unassembled WGS sequence"/>
</dbReference>
<evidence type="ECO:0000313" key="2">
    <source>
        <dbReference type="Proteomes" id="UP000584867"/>
    </source>
</evidence>
<accession>A0A7W8EAM6</accession>
<dbReference type="EMBL" id="JACHIO010000013">
    <property type="protein sequence ID" value="MBB5064967.1"/>
    <property type="molecule type" value="Genomic_DNA"/>
</dbReference>
<proteinExistence type="predicted"/>
<evidence type="ECO:0000313" key="1">
    <source>
        <dbReference type="EMBL" id="MBB5064967.1"/>
    </source>
</evidence>
<protein>
    <submittedName>
        <fullName evidence="1">Uncharacterized protein</fullName>
    </submittedName>
</protein>
<dbReference type="AlphaFoldDB" id="A0A7W8EAM6"/>
<reference evidence="1 2" key="1">
    <citation type="submission" date="2020-08" db="EMBL/GenBank/DDBJ databases">
        <title>Genomic Encyclopedia of Type Strains, Phase IV (KMG-V): Genome sequencing to study the core and pangenomes of soil and plant-associated prokaryotes.</title>
        <authorList>
            <person name="Whitman W."/>
        </authorList>
    </citation>
    <scope>NUCLEOTIDE SEQUENCE [LARGE SCALE GENOMIC DNA]</scope>
    <source>
        <strain evidence="1 2">X5P3</strain>
    </source>
</reference>
<name>A0A7W8EAM6_9BACT</name>
<organism evidence="1 2">
    <name type="scientific">Granulicella mallensis</name>
    <dbReference type="NCBI Taxonomy" id="940614"/>
    <lineage>
        <taxon>Bacteria</taxon>
        <taxon>Pseudomonadati</taxon>
        <taxon>Acidobacteriota</taxon>
        <taxon>Terriglobia</taxon>
        <taxon>Terriglobales</taxon>
        <taxon>Acidobacteriaceae</taxon>
        <taxon>Granulicella</taxon>
    </lineage>
</organism>